<dbReference type="PANTHER" id="PTHR11228:SF27">
    <property type="entry name" value="GLYCYL-RADICAL ENZYME ACTIVATING ENZYME MJ1227-RELATED"/>
    <property type="match status" value="1"/>
</dbReference>
<dbReference type="Pfam" id="PF04055">
    <property type="entry name" value="Radical_SAM"/>
    <property type="match status" value="1"/>
</dbReference>
<dbReference type="SUPFAM" id="SSF102114">
    <property type="entry name" value="Radical SAM enzymes"/>
    <property type="match status" value="1"/>
</dbReference>
<evidence type="ECO:0000259" key="5">
    <source>
        <dbReference type="PROSITE" id="PS51918"/>
    </source>
</evidence>
<accession>L0KC04</accession>
<evidence type="ECO:0000256" key="1">
    <source>
        <dbReference type="ARBA" id="ARBA00022691"/>
    </source>
</evidence>
<dbReference type="Gene3D" id="3.20.20.70">
    <property type="entry name" value="Aldolase class I"/>
    <property type="match status" value="1"/>
</dbReference>
<dbReference type="STRING" id="748449.Halha_2207"/>
<dbReference type="NCBIfam" id="TIGR02495">
    <property type="entry name" value="NrdG2"/>
    <property type="match status" value="1"/>
</dbReference>
<evidence type="ECO:0000313" key="7">
    <source>
        <dbReference type="Proteomes" id="UP000010880"/>
    </source>
</evidence>
<dbReference type="SFLD" id="SFLDG01067">
    <property type="entry name" value="SPASM/twitch_domain_containing"/>
    <property type="match status" value="1"/>
</dbReference>
<dbReference type="RefSeq" id="WP_015327799.1">
    <property type="nucleotide sequence ID" value="NC_019978.1"/>
</dbReference>
<dbReference type="AlphaFoldDB" id="L0KC04"/>
<keyword evidence="4" id="KW-0411">Iron-sulfur</keyword>
<keyword evidence="7" id="KW-1185">Reference proteome</keyword>
<dbReference type="InterPro" id="IPR012840">
    <property type="entry name" value="NrdG2"/>
</dbReference>
<proteinExistence type="predicted"/>
<dbReference type="KEGG" id="hhl:Halha_2207"/>
<dbReference type="EMBL" id="CP003359">
    <property type="protein sequence ID" value="AGB42085.1"/>
    <property type="molecule type" value="Genomic_DNA"/>
</dbReference>
<dbReference type="GO" id="GO:0051536">
    <property type="term" value="F:iron-sulfur cluster binding"/>
    <property type="evidence" value="ECO:0007669"/>
    <property type="project" value="UniProtKB-KW"/>
</dbReference>
<keyword evidence="2" id="KW-0479">Metal-binding</keyword>
<dbReference type="InterPro" id="IPR013785">
    <property type="entry name" value="Aldolase_TIM"/>
</dbReference>
<sequence length="231" mass="26298">MKVAGLQKTTLIDYPEKIASIIFTQGCNMKCPYCHNPSLIPSAKDEQDFIPLDQLWHFIDHRKELIDGIVITGGEPTLQQGLIDFIKKINSNDLKVKLDTNGSNPNLLAKLINQELLDYIAMDIKAPFAKNEPIIGKSGFEKSISKSIELIKKSTINYEFRTTVVPTLHDAKTIDKIGKLINGSKRHYIQNFRPKNTLDSELLKIKEFPPAKLKEFKSILSKYVERVFIRN</sequence>
<feature type="domain" description="Radical SAM core" evidence="5">
    <location>
        <begin position="13"/>
        <end position="226"/>
    </location>
</feature>
<dbReference type="PATRIC" id="fig|748449.3.peg.2126"/>
<dbReference type="SFLD" id="SFLDG01094">
    <property type="entry name" value="Uncharacterised_Radical_SAM_Su"/>
    <property type="match status" value="1"/>
</dbReference>
<dbReference type="InterPro" id="IPR007197">
    <property type="entry name" value="rSAM"/>
</dbReference>
<keyword evidence="3" id="KW-0408">Iron</keyword>
<dbReference type="OrthoDB" id="9782387at2"/>
<dbReference type="eggNOG" id="COG1180">
    <property type="taxonomic scope" value="Bacteria"/>
</dbReference>
<evidence type="ECO:0000256" key="4">
    <source>
        <dbReference type="ARBA" id="ARBA00023014"/>
    </source>
</evidence>
<evidence type="ECO:0000256" key="2">
    <source>
        <dbReference type="ARBA" id="ARBA00022723"/>
    </source>
</evidence>
<dbReference type="InterPro" id="IPR058240">
    <property type="entry name" value="rSAM_sf"/>
</dbReference>
<protein>
    <submittedName>
        <fullName evidence="6">Anaerobic ribonucleoside-triphosphate reductase activating protein</fullName>
    </submittedName>
</protein>
<dbReference type="PANTHER" id="PTHR11228">
    <property type="entry name" value="RADICAL SAM DOMAIN PROTEIN"/>
    <property type="match status" value="1"/>
</dbReference>
<dbReference type="HOGENOM" id="CLU_078147_2_1_9"/>
<dbReference type="PROSITE" id="PS51918">
    <property type="entry name" value="RADICAL_SAM"/>
    <property type="match status" value="1"/>
</dbReference>
<evidence type="ECO:0000313" key="6">
    <source>
        <dbReference type="EMBL" id="AGB42085.1"/>
    </source>
</evidence>
<gene>
    <name evidence="6" type="ordered locus">Halha_2207</name>
</gene>
<dbReference type="InterPro" id="IPR050377">
    <property type="entry name" value="Radical_SAM_PqqE_MftC-like"/>
</dbReference>
<name>L0KC04_HALHC</name>
<keyword evidence="1" id="KW-0949">S-adenosyl-L-methionine</keyword>
<reference evidence="7" key="1">
    <citation type="submission" date="2012-02" db="EMBL/GenBank/DDBJ databases">
        <title>The complete genome of Halobacteroides halobius DSM 5150.</title>
        <authorList>
            <person name="Lucas S."/>
            <person name="Copeland A."/>
            <person name="Lapidus A."/>
            <person name="Glavina del Rio T."/>
            <person name="Dalin E."/>
            <person name="Tice H."/>
            <person name="Bruce D."/>
            <person name="Goodwin L."/>
            <person name="Pitluck S."/>
            <person name="Peters L."/>
            <person name="Mikhailova N."/>
            <person name="Gu W."/>
            <person name="Kyrpides N."/>
            <person name="Mavromatis K."/>
            <person name="Ivanova N."/>
            <person name="Brettin T."/>
            <person name="Detter J.C."/>
            <person name="Han C."/>
            <person name="Larimer F."/>
            <person name="Land M."/>
            <person name="Hauser L."/>
            <person name="Markowitz V."/>
            <person name="Cheng J.-F."/>
            <person name="Hugenholtz P."/>
            <person name="Woyke T."/>
            <person name="Wu D."/>
            <person name="Tindall B."/>
            <person name="Pomrenke H."/>
            <person name="Brambilla E."/>
            <person name="Klenk H.-P."/>
            <person name="Eisen J.A."/>
        </authorList>
    </citation>
    <scope>NUCLEOTIDE SEQUENCE [LARGE SCALE GENOMIC DNA]</scope>
    <source>
        <strain evidence="7">ATCC 35273 / DSM 5150 / MD-1</strain>
    </source>
</reference>
<dbReference type="GO" id="GO:0003824">
    <property type="term" value="F:catalytic activity"/>
    <property type="evidence" value="ECO:0007669"/>
    <property type="project" value="InterPro"/>
</dbReference>
<dbReference type="SFLD" id="SFLDS00029">
    <property type="entry name" value="Radical_SAM"/>
    <property type="match status" value="2"/>
</dbReference>
<dbReference type="Proteomes" id="UP000010880">
    <property type="component" value="Chromosome"/>
</dbReference>
<evidence type="ECO:0000256" key="3">
    <source>
        <dbReference type="ARBA" id="ARBA00023004"/>
    </source>
</evidence>
<dbReference type="GO" id="GO:0046872">
    <property type="term" value="F:metal ion binding"/>
    <property type="evidence" value="ECO:0007669"/>
    <property type="project" value="UniProtKB-KW"/>
</dbReference>
<dbReference type="CDD" id="cd01335">
    <property type="entry name" value="Radical_SAM"/>
    <property type="match status" value="1"/>
</dbReference>
<organism evidence="6 7">
    <name type="scientific">Halobacteroides halobius (strain ATCC 35273 / DSM 5150 / MD-1)</name>
    <dbReference type="NCBI Taxonomy" id="748449"/>
    <lineage>
        <taxon>Bacteria</taxon>
        <taxon>Bacillati</taxon>
        <taxon>Bacillota</taxon>
        <taxon>Clostridia</taxon>
        <taxon>Halanaerobiales</taxon>
        <taxon>Halobacteroidaceae</taxon>
        <taxon>Halobacteroides</taxon>
    </lineage>
</organism>